<evidence type="ECO:0000313" key="8">
    <source>
        <dbReference type="EMBL" id="KAF7555009.1"/>
    </source>
</evidence>
<dbReference type="GO" id="GO:0016020">
    <property type="term" value="C:membrane"/>
    <property type="evidence" value="ECO:0007669"/>
    <property type="project" value="UniProtKB-SubCell"/>
</dbReference>
<evidence type="ECO:0000256" key="1">
    <source>
        <dbReference type="ARBA" id="ARBA00004141"/>
    </source>
</evidence>
<keyword evidence="3 6" id="KW-1133">Transmembrane helix</keyword>
<protein>
    <recommendedName>
        <fullName evidence="7">Rhodopsin domain-containing protein</fullName>
    </recommendedName>
</protein>
<dbReference type="EMBL" id="JAANBB010000025">
    <property type="protein sequence ID" value="KAF7555009.1"/>
    <property type="molecule type" value="Genomic_DNA"/>
</dbReference>
<feature type="domain" description="Rhodopsin" evidence="7">
    <location>
        <begin position="33"/>
        <end position="267"/>
    </location>
</feature>
<comment type="subcellular location">
    <subcellularLocation>
        <location evidence="1">Membrane</location>
        <topology evidence="1">Multi-pass membrane protein</topology>
    </subcellularLocation>
</comment>
<evidence type="ECO:0000256" key="3">
    <source>
        <dbReference type="ARBA" id="ARBA00022989"/>
    </source>
</evidence>
<keyword evidence="2 6" id="KW-0812">Transmembrane</keyword>
<dbReference type="InterPro" id="IPR049326">
    <property type="entry name" value="Rhodopsin_dom_fungi"/>
</dbReference>
<feature type="transmembrane region" description="Helical" evidence="6">
    <location>
        <begin position="49"/>
        <end position="70"/>
    </location>
</feature>
<dbReference type="Proteomes" id="UP000722485">
    <property type="component" value="Unassembled WGS sequence"/>
</dbReference>
<dbReference type="OrthoDB" id="5417844at2759"/>
<feature type="transmembrane region" description="Helical" evidence="6">
    <location>
        <begin position="212"/>
        <end position="233"/>
    </location>
</feature>
<evidence type="ECO:0000256" key="5">
    <source>
        <dbReference type="ARBA" id="ARBA00038359"/>
    </source>
</evidence>
<proteinExistence type="inferred from homology"/>
<sequence length="277" mass="31248">MSTMSSTAGDSQQSSILVAEFLTFGLATIFILLRIMSRLVKRAEFWWDDYLAIICYLMNIIWVAIIPLWLNKGGLGLHVTDITTLTVAEAVSRSKLYLYIGELVYSVALFCAKASLLMFYWRIFGVSNIKLPIQLLFGCAVIWVICRIFICIFHCTPIQAYWDLTIKDARCDIDDKKFFLGSLIVHVAIDIGIMILPIIQIRKLQLPRLQKIGVFFMFGVGIFICITAIVIMVESTKFDATSPDLTWNLAVIIVWASAEVNLITVSGNFAQAHDSRE</sequence>
<evidence type="ECO:0000259" key="7">
    <source>
        <dbReference type="Pfam" id="PF20684"/>
    </source>
</evidence>
<feature type="transmembrane region" description="Helical" evidence="6">
    <location>
        <begin position="179"/>
        <end position="200"/>
    </location>
</feature>
<evidence type="ECO:0000256" key="2">
    <source>
        <dbReference type="ARBA" id="ARBA00022692"/>
    </source>
</evidence>
<keyword evidence="9" id="KW-1185">Reference proteome</keyword>
<dbReference type="PANTHER" id="PTHR33048">
    <property type="entry name" value="PTH11-LIKE INTEGRAL MEMBRANE PROTEIN (AFU_ORTHOLOGUE AFUA_5G11245)"/>
    <property type="match status" value="1"/>
</dbReference>
<feature type="transmembrane region" description="Helical" evidence="6">
    <location>
        <begin position="135"/>
        <end position="159"/>
    </location>
</feature>
<dbReference type="PANTHER" id="PTHR33048:SF47">
    <property type="entry name" value="INTEGRAL MEMBRANE PROTEIN-RELATED"/>
    <property type="match status" value="1"/>
</dbReference>
<evidence type="ECO:0000313" key="9">
    <source>
        <dbReference type="Proteomes" id="UP000722485"/>
    </source>
</evidence>
<keyword evidence="4 6" id="KW-0472">Membrane</keyword>
<dbReference type="Pfam" id="PF20684">
    <property type="entry name" value="Fung_rhodopsin"/>
    <property type="match status" value="1"/>
</dbReference>
<dbReference type="InterPro" id="IPR052337">
    <property type="entry name" value="SAT4-like"/>
</dbReference>
<feature type="transmembrane region" description="Helical" evidence="6">
    <location>
        <begin position="103"/>
        <end position="123"/>
    </location>
</feature>
<dbReference type="AlphaFoldDB" id="A0A9P5HCP4"/>
<evidence type="ECO:0000256" key="6">
    <source>
        <dbReference type="SAM" id="Phobius"/>
    </source>
</evidence>
<evidence type="ECO:0000256" key="4">
    <source>
        <dbReference type="ARBA" id="ARBA00023136"/>
    </source>
</evidence>
<comment type="caution">
    <text evidence="8">The sequence shown here is derived from an EMBL/GenBank/DDBJ whole genome shotgun (WGS) entry which is preliminary data.</text>
</comment>
<reference evidence="8" key="1">
    <citation type="submission" date="2020-03" db="EMBL/GenBank/DDBJ databases">
        <title>Draft Genome Sequence of Cylindrodendrum hubeiense.</title>
        <authorList>
            <person name="Buettner E."/>
            <person name="Kellner H."/>
        </authorList>
    </citation>
    <scope>NUCLEOTIDE SEQUENCE</scope>
    <source>
        <strain evidence="8">IHI 201604</strain>
    </source>
</reference>
<organism evidence="8 9">
    <name type="scientific">Cylindrodendrum hubeiense</name>
    <dbReference type="NCBI Taxonomy" id="595255"/>
    <lineage>
        <taxon>Eukaryota</taxon>
        <taxon>Fungi</taxon>
        <taxon>Dikarya</taxon>
        <taxon>Ascomycota</taxon>
        <taxon>Pezizomycotina</taxon>
        <taxon>Sordariomycetes</taxon>
        <taxon>Hypocreomycetidae</taxon>
        <taxon>Hypocreales</taxon>
        <taxon>Nectriaceae</taxon>
        <taxon>Cylindrodendrum</taxon>
    </lineage>
</organism>
<feature type="transmembrane region" description="Helical" evidence="6">
    <location>
        <begin position="16"/>
        <end position="37"/>
    </location>
</feature>
<comment type="similarity">
    <text evidence="5">Belongs to the SAT4 family.</text>
</comment>
<name>A0A9P5HCP4_9HYPO</name>
<feature type="transmembrane region" description="Helical" evidence="6">
    <location>
        <begin position="245"/>
        <end position="270"/>
    </location>
</feature>
<gene>
    <name evidence="8" type="ORF">G7Z17_g2480</name>
</gene>
<accession>A0A9P5HCP4</accession>